<reference evidence="1 2" key="1">
    <citation type="journal article" date="2023" name="Science">
        <title>Complex scaffold remodeling in plant triterpene biosynthesis.</title>
        <authorList>
            <person name="De La Pena R."/>
            <person name="Hodgson H."/>
            <person name="Liu J.C."/>
            <person name="Stephenson M.J."/>
            <person name="Martin A.C."/>
            <person name="Owen C."/>
            <person name="Harkess A."/>
            <person name="Leebens-Mack J."/>
            <person name="Jimenez L.E."/>
            <person name="Osbourn A."/>
            <person name="Sattely E.S."/>
        </authorList>
    </citation>
    <scope>NUCLEOTIDE SEQUENCE [LARGE SCALE GENOMIC DNA]</scope>
    <source>
        <strain evidence="2">cv. JPN11</strain>
        <tissue evidence="1">Leaf</tissue>
    </source>
</reference>
<keyword evidence="2" id="KW-1185">Reference proteome</keyword>
<dbReference type="EMBL" id="CM051398">
    <property type="protein sequence ID" value="KAJ4717725.1"/>
    <property type="molecule type" value="Genomic_DNA"/>
</dbReference>
<evidence type="ECO:0000313" key="1">
    <source>
        <dbReference type="EMBL" id="KAJ4717725.1"/>
    </source>
</evidence>
<accession>A0ACC1Y2J5</accession>
<gene>
    <name evidence="1" type="ORF">OWV82_009516</name>
</gene>
<comment type="caution">
    <text evidence="1">The sequence shown here is derived from an EMBL/GenBank/DDBJ whole genome shotgun (WGS) entry which is preliminary data.</text>
</comment>
<sequence>MIRSEFLVCFLILFSSLLIPSHGHRALPEKQAALFIFGDSLFDAGNNNHINTTIDYQANFFPYGETFFKYATGRHSDGRLIPDFIAEYAKLPLIPTFLPSTSHEFTFGVNFASAGAGALVETHKGFVIDLKTQISYFKIVQKELKQKLGDERTKTLLSRAVYLFSIGSNDYIVPLLANSSVLHSDYSRKQYVATVIGNLTATIKDIYKKGGRKFGFVNLGQMGCFPASRLFVAGRTGACLEDASELAKLHNKALSEVLQELESQLKGFKYANHDFYNSGAELFSNPSKYGFKKTTACCGSGPFRGFPSCGGKRSGLKDYELCDNPDEYLFFDFSHPSEKANKQISELMWSGTPDVTGPYNFKTLFELK</sequence>
<dbReference type="Proteomes" id="UP001164539">
    <property type="component" value="Chromosome 5"/>
</dbReference>
<name>A0ACC1Y2J5_MELAZ</name>
<evidence type="ECO:0000313" key="2">
    <source>
        <dbReference type="Proteomes" id="UP001164539"/>
    </source>
</evidence>
<organism evidence="1 2">
    <name type="scientific">Melia azedarach</name>
    <name type="common">Chinaberry tree</name>
    <dbReference type="NCBI Taxonomy" id="155640"/>
    <lineage>
        <taxon>Eukaryota</taxon>
        <taxon>Viridiplantae</taxon>
        <taxon>Streptophyta</taxon>
        <taxon>Embryophyta</taxon>
        <taxon>Tracheophyta</taxon>
        <taxon>Spermatophyta</taxon>
        <taxon>Magnoliopsida</taxon>
        <taxon>eudicotyledons</taxon>
        <taxon>Gunneridae</taxon>
        <taxon>Pentapetalae</taxon>
        <taxon>rosids</taxon>
        <taxon>malvids</taxon>
        <taxon>Sapindales</taxon>
        <taxon>Meliaceae</taxon>
        <taxon>Melia</taxon>
    </lineage>
</organism>
<protein>
    <submittedName>
        <fullName evidence="1">GDSL esterase/lipase</fullName>
    </submittedName>
</protein>
<proteinExistence type="predicted"/>